<proteinExistence type="predicted"/>
<keyword evidence="3" id="KW-1185">Reference proteome</keyword>
<accession>A0A9N9A9H8</accession>
<dbReference type="EMBL" id="CAJVPS010001043">
    <property type="protein sequence ID" value="CAG8521757.1"/>
    <property type="molecule type" value="Genomic_DNA"/>
</dbReference>
<name>A0A9N9A9H8_9GLOM</name>
<feature type="compositionally biased region" description="Basic residues" evidence="1">
    <location>
        <begin position="601"/>
        <end position="610"/>
    </location>
</feature>
<feature type="region of interest" description="Disordered" evidence="1">
    <location>
        <begin position="1"/>
        <end position="44"/>
    </location>
</feature>
<dbReference type="AlphaFoldDB" id="A0A9N9A9H8"/>
<evidence type="ECO:0000256" key="1">
    <source>
        <dbReference type="SAM" id="MobiDB-lite"/>
    </source>
</evidence>
<protein>
    <submittedName>
        <fullName evidence="2">7156_t:CDS:1</fullName>
    </submittedName>
</protein>
<gene>
    <name evidence="2" type="ORF">ALEPTO_LOCUS4503</name>
</gene>
<feature type="compositionally biased region" description="Basic residues" evidence="1">
    <location>
        <begin position="10"/>
        <end position="20"/>
    </location>
</feature>
<sequence length="610" mass="69797">MATLQLSKPHSSKKSKRRSMPARVGDSELLLEDDSPPTLPPLELSSNDHHILDLMLNESLGQSSETRVSTEQMLEPLLSPTGQEEINNVLLSQDVIESLNTVKHVSLMALDNVLRQIVADDIVHLSTPSSRAIENAGRRRAFSDIPSRTNTITNNITIETPEERDMSIRSQILADIAQNATRLGSKNEMRELGGGDSSKASDLIKLTEIQNQLEANSPIIPNDDYSLACTLAALLENLYRILELIDSSQQQQHLSNSHHLKSHTAEEILQTVNDENVYVTLRNEVTNLQNRHSDFEYRYSEDVFDERVATWNEIQRLMDVVSSFCRDRLNNDPPPRYSTTFTENNERSNLMDPPNYSSVLDNNNYYYNLSDQKTDNEKTQRDFDNVLSAIERVYHVAPQLTNQRVELNNRQAKQMSAAILTSTIQRLSRGRYEEQRASSSSVVKYQTLNKLVEQINKSASRSFMDQRVELSPRQIHHFEAAKLNGVIERLGKNRMTDQDWHPPEQLLVRDLTRLAGELSKPHRITSYASQRFQLSAVKERDMFINSVLRKVEKMRGYRLDNQDANPPVQHRVSAIKEIEGLMEKLSHRSTMDNQRAELRPKRSLKSFKSK</sequence>
<reference evidence="2" key="1">
    <citation type="submission" date="2021-06" db="EMBL/GenBank/DDBJ databases">
        <authorList>
            <person name="Kallberg Y."/>
            <person name="Tangrot J."/>
            <person name="Rosling A."/>
        </authorList>
    </citation>
    <scope>NUCLEOTIDE SEQUENCE</scope>
    <source>
        <strain evidence="2">FL130A</strain>
    </source>
</reference>
<comment type="caution">
    <text evidence="2">The sequence shown here is derived from an EMBL/GenBank/DDBJ whole genome shotgun (WGS) entry which is preliminary data.</text>
</comment>
<dbReference type="Proteomes" id="UP000789508">
    <property type="component" value="Unassembled WGS sequence"/>
</dbReference>
<evidence type="ECO:0000313" key="2">
    <source>
        <dbReference type="EMBL" id="CAG8521757.1"/>
    </source>
</evidence>
<feature type="region of interest" description="Disordered" evidence="1">
    <location>
        <begin position="587"/>
        <end position="610"/>
    </location>
</feature>
<evidence type="ECO:0000313" key="3">
    <source>
        <dbReference type="Proteomes" id="UP000789508"/>
    </source>
</evidence>
<dbReference type="OrthoDB" id="66510at2759"/>
<feature type="compositionally biased region" description="Basic and acidic residues" evidence="1">
    <location>
        <begin position="587"/>
        <end position="600"/>
    </location>
</feature>
<organism evidence="2 3">
    <name type="scientific">Ambispora leptoticha</name>
    <dbReference type="NCBI Taxonomy" id="144679"/>
    <lineage>
        <taxon>Eukaryota</taxon>
        <taxon>Fungi</taxon>
        <taxon>Fungi incertae sedis</taxon>
        <taxon>Mucoromycota</taxon>
        <taxon>Glomeromycotina</taxon>
        <taxon>Glomeromycetes</taxon>
        <taxon>Archaeosporales</taxon>
        <taxon>Ambisporaceae</taxon>
        <taxon>Ambispora</taxon>
    </lineage>
</organism>